<evidence type="ECO:0000256" key="3">
    <source>
        <dbReference type="ARBA" id="ARBA00022741"/>
    </source>
</evidence>
<keyword evidence="4 10" id="KW-0067">ATP-binding</keyword>
<sequence length="572" mass="60049">MRRSALRRTLRLVGPHTRGSRTVAAGGLGALLAEVAFRLAEPWPIAFVIDLLVARVPAAGATLDSGGLLRPVLLAGLAVLLIAVGRAAAAYLSSIAFAIVGSATTTRLRAAVNDRLLHAGPDFHHRNRTGDLVTRVVSDVGRVQEAAITAGLPLLGSVLTFVAMGVVMLVLDPVMALVVVGVLPLLLLTGHRSGGRITDASREQRHREGALASDAAEAFSTIGFLQAYDLQGVRARVFSRANEGSLREGLLARRLAAGLERRVDVVVGLATAVVLVFGALRIGSGALSVGDLVVFLTYLKAALKPVRDLAKHTGRIARAAASGERVADALDEAEPLPDPARPEPARVQRGEVEFRGITLVRRDRHVLDGADLRIRAGERVAVVGPSGCGKSSTLQLLLRLLDPDAGQILLDGQDVTRVRRAELRDRLAVVLQEPVIVAGTVAENVRLGRPEADDAAVRAAVRAAGAHDFVAALPQGYDTPVAERGGTLSGGQRQRLAIARAMLRDPAVLLLDEPTTGLDAASAATVLTGLQALAAGRTTVLVTHDETLLAGCDRVLELRGGRFVERVAAVAR</sequence>
<dbReference type="InterPro" id="IPR003593">
    <property type="entry name" value="AAA+_ATPase"/>
</dbReference>
<dbReference type="PROSITE" id="PS50893">
    <property type="entry name" value="ABC_TRANSPORTER_2"/>
    <property type="match status" value="1"/>
</dbReference>
<feature type="transmembrane region" description="Helical" evidence="7">
    <location>
        <begin position="161"/>
        <end position="188"/>
    </location>
</feature>
<organism evidence="10 11">
    <name type="scientific">Kineococcus gynurae</name>
    <dbReference type="NCBI Taxonomy" id="452979"/>
    <lineage>
        <taxon>Bacteria</taxon>
        <taxon>Bacillati</taxon>
        <taxon>Actinomycetota</taxon>
        <taxon>Actinomycetes</taxon>
        <taxon>Kineosporiales</taxon>
        <taxon>Kineosporiaceae</taxon>
        <taxon>Kineococcus</taxon>
    </lineage>
</organism>
<dbReference type="SUPFAM" id="SSF90123">
    <property type="entry name" value="ABC transporter transmembrane region"/>
    <property type="match status" value="1"/>
</dbReference>
<dbReference type="InterPro" id="IPR036640">
    <property type="entry name" value="ABC1_TM_sf"/>
</dbReference>
<dbReference type="PROSITE" id="PS00211">
    <property type="entry name" value="ABC_TRANSPORTER_1"/>
    <property type="match status" value="1"/>
</dbReference>
<dbReference type="InterPro" id="IPR017871">
    <property type="entry name" value="ABC_transporter-like_CS"/>
</dbReference>
<evidence type="ECO:0000256" key="5">
    <source>
        <dbReference type="ARBA" id="ARBA00022989"/>
    </source>
</evidence>
<dbReference type="InterPro" id="IPR003439">
    <property type="entry name" value="ABC_transporter-like_ATP-bd"/>
</dbReference>
<accession>A0ABV5LXD9</accession>
<keyword evidence="5 7" id="KW-1133">Transmembrane helix</keyword>
<reference evidence="10 11" key="1">
    <citation type="submission" date="2024-09" db="EMBL/GenBank/DDBJ databases">
        <authorList>
            <person name="Sun Q."/>
            <person name="Mori K."/>
        </authorList>
    </citation>
    <scope>NUCLEOTIDE SEQUENCE [LARGE SCALE GENOMIC DNA]</scope>
    <source>
        <strain evidence="10 11">TISTR 1856</strain>
    </source>
</reference>
<comment type="caution">
    <text evidence="10">The sequence shown here is derived from an EMBL/GenBank/DDBJ whole genome shotgun (WGS) entry which is preliminary data.</text>
</comment>
<dbReference type="InterPro" id="IPR027417">
    <property type="entry name" value="P-loop_NTPase"/>
</dbReference>
<dbReference type="SMART" id="SM00382">
    <property type="entry name" value="AAA"/>
    <property type="match status" value="1"/>
</dbReference>
<gene>
    <name evidence="10" type="ORF">ACFFVI_17475</name>
</gene>
<dbReference type="InterPro" id="IPR039421">
    <property type="entry name" value="Type_1_exporter"/>
</dbReference>
<keyword evidence="11" id="KW-1185">Reference proteome</keyword>
<dbReference type="Gene3D" id="1.20.1560.10">
    <property type="entry name" value="ABC transporter type 1, transmembrane domain"/>
    <property type="match status" value="1"/>
</dbReference>
<feature type="transmembrane region" description="Helical" evidence="7">
    <location>
        <begin position="72"/>
        <end position="100"/>
    </location>
</feature>
<evidence type="ECO:0000256" key="1">
    <source>
        <dbReference type="ARBA" id="ARBA00004651"/>
    </source>
</evidence>
<proteinExistence type="predicted"/>
<evidence type="ECO:0000256" key="7">
    <source>
        <dbReference type="SAM" id="Phobius"/>
    </source>
</evidence>
<name>A0ABV5LXD9_9ACTN</name>
<dbReference type="PANTHER" id="PTHR24221">
    <property type="entry name" value="ATP-BINDING CASSETTE SUB-FAMILY B"/>
    <property type="match status" value="1"/>
</dbReference>
<dbReference type="CDD" id="cd18564">
    <property type="entry name" value="ABC_6TM_exporter_like"/>
    <property type="match status" value="1"/>
</dbReference>
<dbReference type="InterPro" id="IPR011527">
    <property type="entry name" value="ABC1_TM_dom"/>
</dbReference>
<dbReference type="Gene3D" id="3.40.50.300">
    <property type="entry name" value="P-loop containing nucleotide triphosphate hydrolases"/>
    <property type="match status" value="1"/>
</dbReference>
<evidence type="ECO:0000259" key="9">
    <source>
        <dbReference type="PROSITE" id="PS50929"/>
    </source>
</evidence>
<evidence type="ECO:0000313" key="10">
    <source>
        <dbReference type="EMBL" id="MFB9378756.1"/>
    </source>
</evidence>
<evidence type="ECO:0000256" key="2">
    <source>
        <dbReference type="ARBA" id="ARBA00022692"/>
    </source>
</evidence>
<feature type="domain" description="ABC transmembrane type-1" evidence="9">
    <location>
        <begin position="25"/>
        <end position="318"/>
    </location>
</feature>
<dbReference type="Pfam" id="PF00664">
    <property type="entry name" value="ABC_membrane"/>
    <property type="match status" value="1"/>
</dbReference>
<dbReference type="Pfam" id="PF00005">
    <property type="entry name" value="ABC_tran"/>
    <property type="match status" value="1"/>
</dbReference>
<protein>
    <submittedName>
        <fullName evidence="10">ABC transporter ATP-binding protein</fullName>
    </submittedName>
</protein>
<evidence type="ECO:0000259" key="8">
    <source>
        <dbReference type="PROSITE" id="PS50893"/>
    </source>
</evidence>
<feature type="transmembrane region" description="Helical" evidence="7">
    <location>
        <begin position="263"/>
        <end position="280"/>
    </location>
</feature>
<keyword evidence="3" id="KW-0547">Nucleotide-binding</keyword>
<dbReference type="RefSeq" id="WP_380140320.1">
    <property type="nucleotide sequence ID" value="NZ_JBHLUI010000013.1"/>
</dbReference>
<dbReference type="PANTHER" id="PTHR24221:SF468">
    <property type="entry name" value="ABC TRANSPORTER"/>
    <property type="match status" value="1"/>
</dbReference>
<keyword evidence="2 7" id="KW-0812">Transmembrane</keyword>
<dbReference type="Proteomes" id="UP001589748">
    <property type="component" value="Unassembled WGS sequence"/>
</dbReference>
<dbReference type="PROSITE" id="PS50929">
    <property type="entry name" value="ABC_TM1F"/>
    <property type="match status" value="1"/>
</dbReference>
<dbReference type="SUPFAM" id="SSF52540">
    <property type="entry name" value="P-loop containing nucleoside triphosphate hydrolases"/>
    <property type="match status" value="1"/>
</dbReference>
<evidence type="ECO:0000256" key="6">
    <source>
        <dbReference type="ARBA" id="ARBA00023136"/>
    </source>
</evidence>
<keyword evidence="6 7" id="KW-0472">Membrane</keyword>
<evidence type="ECO:0000256" key="4">
    <source>
        <dbReference type="ARBA" id="ARBA00022840"/>
    </source>
</evidence>
<feature type="domain" description="ABC transporter" evidence="8">
    <location>
        <begin position="352"/>
        <end position="571"/>
    </location>
</feature>
<dbReference type="EMBL" id="JBHMDM010000011">
    <property type="protein sequence ID" value="MFB9378756.1"/>
    <property type="molecule type" value="Genomic_DNA"/>
</dbReference>
<comment type="subcellular location">
    <subcellularLocation>
        <location evidence="1">Cell membrane</location>
        <topology evidence="1">Multi-pass membrane protein</topology>
    </subcellularLocation>
</comment>
<evidence type="ECO:0000313" key="11">
    <source>
        <dbReference type="Proteomes" id="UP001589748"/>
    </source>
</evidence>
<dbReference type="GO" id="GO:0005524">
    <property type="term" value="F:ATP binding"/>
    <property type="evidence" value="ECO:0007669"/>
    <property type="project" value="UniProtKB-KW"/>
</dbReference>